<dbReference type="InterPro" id="IPR011990">
    <property type="entry name" value="TPR-like_helical_dom_sf"/>
</dbReference>
<dbReference type="EMBL" id="JAEHOD010000036">
    <property type="protein sequence ID" value="KAG2441287.1"/>
    <property type="molecule type" value="Genomic_DNA"/>
</dbReference>
<dbReference type="OrthoDB" id="1874341at2759"/>
<dbReference type="Pfam" id="PF14559">
    <property type="entry name" value="TPR_19"/>
    <property type="match status" value="1"/>
</dbReference>
<feature type="region of interest" description="Disordered" evidence="2">
    <location>
        <begin position="640"/>
        <end position="665"/>
    </location>
</feature>
<dbReference type="GO" id="GO:0031416">
    <property type="term" value="C:NatB complex"/>
    <property type="evidence" value="ECO:0007669"/>
    <property type="project" value="TreeGrafter"/>
</dbReference>
<dbReference type="SUPFAM" id="SSF48452">
    <property type="entry name" value="TPR-like"/>
    <property type="match status" value="1"/>
</dbReference>
<reference evidence="3" key="1">
    <citation type="journal article" date="2020" name="bioRxiv">
        <title>Comparative genomics of Chlamydomonas.</title>
        <authorList>
            <person name="Craig R.J."/>
            <person name="Hasan A.R."/>
            <person name="Ness R.W."/>
            <person name="Keightley P.D."/>
        </authorList>
    </citation>
    <scope>NUCLEOTIDE SEQUENCE</scope>
    <source>
        <strain evidence="3">CCAP 11/173</strain>
    </source>
</reference>
<name>A0A835TCS9_9CHLO</name>
<keyword evidence="4" id="KW-1185">Reference proteome</keyword>
<dbReference type="Gene3D" id="1.25.40.1040">
    <property type="match status" value="1"/>
</dbReference>
<comment type="caution">
    <text evidence="3">The sequence shown here is derived from an EMBL/GenBank/DDBJ whole genome shotgun (WGS) entry which is preliminary data.</text>
</comment>
<dbReference type="InterPro" id="IPR019183">
    <property type="entry name" value="NAA25_NatB_aux_su"/>
</dbReference>
<feature type="compositionally biased region" description="Low complexity" evidence="2">
    <location>
        <begin position="645"/>
        <end position="665"/>
    </location>
</feature>
<dbReference type="Proteomes" id="UP000613740">
    <property type="component" value="Unassembled WGS sequence"/>
</dbReference>
<dbReference type="Pfam" id="PF09797">
    <property type="entry name" value="NatB_MDM20"/>
    <property type="match status" value="1"/>
</dbReference>
<dbReference type="PANTHER" id="PTHR22767">
    <property type="entry name" value="N-TERMINAL ACETYLTRANSFERASE-RELATED"/>
    <property type="match status" value="1"/>
</dbReference>
<evidence type="ECO:0000313" key="3">
    <source>
        <dbReference type="EMBL" id="KAG2441287.1"/>
    </source>
</evidence>
<evidence type="ECO:0000256" key="1">
    <source>
        <dbReference type="ARBA" id="ARBA00006298"/>
    </source>
</evidence>
<dbReference type="AlphaFoldDB" id="A0A835TCS9"/>
<dbReference type="PANTHER" id="PTHR22767:SF3">
    <property type="entry name" value="N-ALPHA-ACETYLTRANSFERASE 25, NATB AUXILIARY SUBUNIT"/>
    <property type="match status" value="1"/>
</dbReference>
<accession>A0A835TCS9</accession>
<comment type="similarity">
    <text evidence="1">Belongs to the MDM20/NAA25 family.</text>
</comment>
<gene>
    <name evidence="3" type="ORF">HYH02_010126</name>
</gene>
<organism evidence="3 4">
    <name type="scientific">Chlamydomonas schloesseri</name>
    <dbReference type="NCBI Taxonomy" id="2026947"/>
    <lineage>
        <taxon>Eukaryota</taxon>
        <taxon>Viridiplantae</taxon>
        <taxon>Chlorophyta</taxon>
        <taxon>core chlorophytes</taxon>
        <taxon>Chlorophyceae</taxon>
        <taxon>CS clade</taxon>
        <taxon>Chlamydomonadales</taxon>
        <taxon>Chlamydomonadaceae</taxon>
        <taxon>Chlamydomonas</taxon>
    </lineage>
</organism>
<proteinExistence type="inferred from homology"/>
<protein>
    <submittedName>
        <fullName evidence="3">Uncharacterized protein</fullName>
    </submittedName>
</protein>
<evidence type="ECO:0000313" key="4">
    <source>
        <dbReference type="Proteomes" id="UP000613740"/>
    </source>
</evidence>
<sequence length="1127" mass="116123">MPPIKDIESFERKVRPIYDALDSRNWKGALKLCQQALQKYPENDLIKVLKAIGLDRSGKREEANQVVDEVIATTPIDEQVLRLAAMVLRGSGRLATITSMYEAAAAAAAAQGPGQAELAQVLLNDVFGAHVRESAFVKQQQVAMKLSKASGPAVGAAGITAERYGWWIVVSLLLQARAALRARSSGRPAPPGQVPAISLEPEKMLALAEGMMSRQATKDKKLEGYEAFMVYVDVLLAQGKIAEALALVAGSLGESCIRLPAERLQLRAVLAALSGDLAACAEALVEGLRLNPDDWGALLLLLDCLLPGTVQASKPSAISDGAQVFTPQHPLILISGGLAEQLPPRGAPLPADGGAAPDAFQRAEALLKELQTLCKESPAALGPGQGGDGKPMIMRGPDLALVDLALRRHRVAPSADTEAAVVDAVLSYFRTYGHLVSCAVDLRTYVAALTGGEAAEQLAMGLAAEAEVAAAAAGTGEKVEKLKALRRQVCAAQLRDELGLPRLEGRGPVAAVEAAQAFMTLYATARPLQEDLDSRERGAADELPALAAAALVTAAGTTPSDAEAVPYMLAAYGTLADALRDRPYGAAMRIAAAELAALLGAPAAAAAHVYKLDVKHIQMDTLASHLLLPPVLTWPSVAAPPPAGPAAQAPGEAAPSASSSGPAAGGSSPLLAKALADTRALFEDHSRDAGETLFTAYNHGMYTKVLEFTAFRERLAAAHTYAVVRAESAIADCLLRGGAATMSGAGAPAGSASNSDAPLSADAIRAAALAAVKSVKGEDTPKKDSLRFNWDLSTRPTWSPPCTAGPSLQPLQWWASRPACARGQAYGRRWWSAPSSAESAGPEAESWRAAQAAAAAHRWLLPHCIAGALGATGPEVVPLREAVDRLQMLLDGSAVPAASTSSPPAPHLCNERALRQLDVQLYRAALAVQEELQQVPGSGNGAVDTAAAQLPLSSGSTLSEAVTAICGAAEAANSRLGAEAAAGEAWGGVLPGGALAQLAHLLREPMTVLAACLQTWQATLKVLQKKRAKGAGGQDGQLQALAAAVAAAAEKLGTAARACGDTLASLKAAAAGRAASVTEALLHFLQERGAGPFGHGARAALTALAKEQVLTLAALAQAASAVAKLAL</sequence>
<evidence type="ECO:0000256" key="2">
    <source>
        <dbReference type="SAM" id="MobiDB-lite"/>
    </source>
</evidence>